<protein>
    <recommendedName>
        <fullName evidence="3">YqzH-like protein</fullName>
    </recommendedName>
</protein>
<dbReference type="RefSeq" id="WP_202655314.1">
    <property type="nucleotide sequence ID" value="NZ_JAESWB010000278.1"/>
</dbReference>
<name>A0ABS1TRW9_9BACI</name>
<dbReference type="Pfam" id="PF14164">
    <property type="entry name" value="YqzH"/>
    <property type="match status" value="1"/>
</dbReference>
<evidence type="ECO:0000313" key="1">
    <source>
        <dbReference type="EMBL" id="MBL4954053.1"/>
    </source>
</evidence>
<accession>A0ABS1TRW9</accession>
<gene>
    <name evidence="1" type="ORF">JK635_17960</name>
</gene>
<dbReference type="InterPro" id="IPR025546">
    <property type="entry name" value="YqzH"/>
</dbReference>
<keyword evidence="2" id="KW-1185">Reference proteome</keyword>
<dbReference type="EMBL" id="JAESWB010000278">
    <property type="protein sequence ID" value="MBL4954053.1"/>
    <property type="molecule type" value="Genomic_DNA"/>
</dbReference>
<dbReference type="Proteomes" id="UP000623967">
    <property type="component" value="Unassembled WGS sequence"/>
</dbReference>
<evidence type="ECO:0000313" key="2">
    <source>
        <dbReference type="Proteomes" id="UP000623967"/>
    </source>
</evidence>
<proteinExistence type="predicted"/>
<comment type="caution">
    <text evidence="1">The sequence shown here is derived from an EMBL/GenBank/DDBJ whole genome shotgun (WGS) entry which is preliminary data.</text>
</comment>
<sequence>MDKKFVVKMIQNCFKQYYEEDSIPIENQELEQLANRILSIKQEEPAINLYEVVNDIVYEFMTD</sequence>
<reference evidence="1 2" key="1">
    <citation type="submission" date="2021-01" db="EMBL/GenBank/DDBJ databases">
        <title>Genome public.</title>
        <authorList>
            <person name="Liu C."/>
            <person name="Sun Q."/>
        </authorList>
    </citation>
    <scope>NUCLEOTIDE SEQUENCE [LARGE SCALE GENOMIC DNA]</scope>
    <source>
        <strain evidence="1 2">YIM B02564</strain>
    </source>
</reference>
<evidence type="ECO:0008006" key="3">
    <source>
        <dbReference type="Google" id="ProtNLM"/>
    </source>
</evidence>
<organism evidence="1 2">
    <name type="scientific">Neobacillus paridis</name>
    <dbReference type="NCBI Taxonomy" id="2803862"/>
    <lineage>
        <taxon>Bacteria</taxon>
        <taxon>Bacillati</taxon>
        <taxon>Bacillota</taxon>
        <taxon>Bacilli</taxon>
        <taxon>Bacillales</taxon>
        <taxon>Bacillaceae</taxon>
        <taxon>Neobacillus</taxon>
    </lineage>
</organism>